<proteinExistence type="predicted"/>
<organism evidence="1">
    <name type="scientific">Anguilla anguilla</name>
    <name type="common">European freshwater eel</name>
    <name type="synonym">Muraena anguilla</name>
    <dbReference type="NCBI Taxonomy" id="7936"/>
    <lineage>
        <taxon>Eukaryota</taxon>
        <taxon>Metazoa</taxon>
        <taxon>Chordata</taxon>
        <taxon>Craniata</taxon>
        <taxon>Vertebrata</taxon>
        <taxon>Euteleostomi</taxon>
        <taxon>Actinopterygii</taxon>
        <taxon>Neopterygii</taxon>
        <taxon>Teleostei</taxon>
        <taxon>Anguilliformes</taxon>
        <taxon>Anguillidae</taxon>
        <taxon>Anguilla</taxon>
    </lineage>
</organism>
<dbReference type="EMBL" id="GBXM01071123">
    <property type="protein sequence ID" value="JAH37454.1"/>
    <property type="molecule type" value="Transcribed_RNA"/>
</dbReference>
<evidence type="ECO:0000313" key="1">
    <source>
        <dbReference type="EMBL" id="JAH37454.1"/>
    </source>
</evidence>
<dbReference type="AlphaFoldDB" id="A0A0E9S7Q1"/>
<reference evidence="1" key="1">
    <citation type="submission" date="2014-11" db="EMBL/GenBank/DDBJ databases">
        <authorList>
            <person name="Amaro Gonzalez C."/>
        </authorList>
    </citation>
    <scope>NUCLEOTIDE SEQUENCE</scope>
</reference>
<name>A0A0E9S7Q1_ANGAN</name>
<reference evidence="1" key="2">
    <citation type="journal article" date="2015" name="Fish Shellfish Immunol.">
        <title>Early steps in the European eel (Anguilla anguilla)-Vibrio vulnificus interaction in the gills: Role of the RtxA13 toxin.</title>
        <authorList>
            <person name="Callol A."/>
            <person name="Pajuelo D."/>
            <person name="Ebbesson L."/>
            <person name="Teles M."/>
            <person name="MacKenzie S."/>
            <person name="Amaro C."/>
        </authorList>
    </citation>
    <scope>NUCLEOTIDE SEQUENCE</scope>
</reference>
<protein>
    <submittedName>
        <fullName evidence="1">Uncharacterized protein</fullName>
    </submittedName>
</protein>
<accession>A0A0E9S7Q1</accession>
<sequence>MSFIAHKTWAQKHAQNLKLCFFKTPDSKLTLLSKLTGSPSAHDCLPVTLI</sequence>